<evidence type="ECO:0000256" key="5">
    <source>
        <dbReference type="RuleBase" id="RU362022"/>
    </source>
</evidence>
<protein>
    <recommendedName>
        <fullName evidence="5">Protein-S-isoprenylcysteine O-methyltransferase</fullName>
        <ecNumber evidence="5">2.1.1.100</ecNumber>
    </recommendedName>
</protein>
<keyword evidence="4 5" id="KW-0472">Membrane</keyword>
<dbReference type="PANTHER" id="PTHR12714">
    <property type="entry name" value="PROTEIN-S ISOPRENYLCYSTEINE O-METHYLTRANSFERASE"/>
    <property type="match status" value="1"/>
</dbReference>
<dbReference type="EMBL" id="KV449742">
    <property type="protein sequence ID" value="OAX30946.1"/>
    <property type="molecule type" value="Genomic_DNA"/>
</dbReference>
<reference evidence="6 7" key="1">
    <citation type="submission" date="2016-06" db="EMBL/GenBank/DDBJ databases">
        <title>Comparative genomics of the ectomycorrhizal sister species Rhizopogon vinicolor and Rhizopogon vesiculosus (Basidiomycota: Boletales) reveals a divergence of the mating type B locus.</title>
        <authorList>
            <consortium name="DOE Joint Genome Institute"/>
            <person name="Mujic A.B."/>
            <person name="Kuo A."/>
            <person name="Tritt A."/>
            <person name="Lipzen A."/>
            <person name="Chen C."/>
            <person name="Johnson J."/>
            <person name="Sharma A."/>
            <person name="Barry K."/>
            <person name="Grigoriev I.V."/>
            <person name="Spatafora J.W."/>
        </authorList>
    </citation>
    <scope>NUCLEOTIDE SEQUENCE [LARGE SCALE GENOMIC DNA]</scope>
    <source>
        <strain evidence="6 7">AM-OR11-026</strain>
    </source>
</reference>
<keyword evidence="5" id="KW-0489">Methyltransferase</keyword>
<dbReference type="GO" id="GO:0005789">
    <property type="term" value="C:endoplasmic reticulum membrane"/>
    <property type="evidence" value="ECO:0007669"/>
    <property type="project" value="UniProtKB-SubCell"/>
</dbReference>
<feature type="transmembrane region" description="Helical" evidence="5">
    <location>
        <begin position="152"/>
        <end position="172"/>
    </location>
</feature>
<dbReference type="Proteomes" id="UP000092154">
    <property type="component" value="Unassembled WGS sequence"/>
</dbReference>
<keyword evidence="5" id="KW-0949">S-adenosyl-L-methionine</keyword>
<dbReference type="InterPro" id="IPR007269">
    <property type="entry name" value="ICMT_MeTrfase"/>
</dbReference>
<feature type="transmembrane region" description="Helical" evidence="5">
    <location>
        <begin position="184"/>
        <end position="204"/>
    </location>
</feature>
<dbReference type="OrthoDB" id="422086at2759"/>
<comment type="caution">
    <text evidence="5">Lacks conserved residue(s) required for the propagation of feature annotation.</text>
</comment>
<dbReference type="STRING" id="1314800.A0A1B7MED2"/>
<dbReference type="InParanoid" id="A0A1B7MED2"/>
<keyword evidence="2 5" id="KW-0812">Transmembrane</keyword>
<feature type="transmembrane region" description="Helical" evidence="5">
    <location>
        <begin position="43"/>
        <end position="66"/>
    </location>
</feature>
<comment type="subcellular location">
    <subcellularLocation>
        <location evidence="5">Endoplasmic reticulum membrane</location>
        <topology evidence="5">Multi-pass membrane protein</topology>
    </subcellularLocation>
    <subcellularLocation>
        <location evidence="1">Membrane</location>
        <topology evidence="1">Multi-pass membrane protein</topology>
    </subcellularLocation>
</comment>
<dbReference type="EC" id="2.1.1.100" evidence="5"/>
<keyword evidence="7" id="KW-1185">Reference proteome</keyword>
<name>A0A1B7MED2_9AGAM</name>
<proteinExistence type="inferred from homology"/>
<dbReference type="Pfam" id="PF04140">
    <property type="entry name" value="ICMT"/>
    <property type="match status" value="1"/>
</dbReference>
<dbReference type="AlphaFoldDB" id="A0A1B7MED2"/>
<gene>
    <name evidence="6" type="ORF">K503DRAFT_750934</name>
</gene>
<dbReference type="Gene3D" id="1.20.120.1630">
    <property type="match status" value="1"/>
</dbReference>
<evidence type="ECO:0000256" key="4">
    <source>
        <dbReference type="ARBA" id="ARBA00023136"/>
    </source>
</evidence>
<accession>A0A1B7MED2</accession>
<dbReference type="GO" id="GO:0032259">
    <property type="term" value="P:methylation"/>
    <property type="evidence" value="ECO:0007669"/>
    <property type="project" value="UniProtKB-KW"/>
</dbReference>
<keyword evidence="5" id="KW-0808">Transferase</keyword>
<evidence type="ECO:0000256" key="3">
    <source>
        <dbReference type="ARBA" id="ARBA00022989"/>
    </source>
</evidence>
<dbReference type="PANTHER" id="PTHR12714:SF9">
    <property type="entry name" value="PROTEIN-S-ISOPRENYLCYSTEINE O-METHYLTRANSFERASE"/>
    <property type="match status" value="1"/>
</dbReference>
<keyword evidence="5" id="KW-0256">Endoplasmic reticulum</keyword>
<evidence type="ECO:0000256" key="2">
    <source>
        <dbReference type="ARBA" id="ARBA00022692"/>
    </source>
</evidence>
<evidence type="ECO:0000313" key="7">
    <source>
        <dbReference type="Proteomes" id="UP000092154"/>
    </source>
</evidence>
<comment type="catalytic activity">
    <reaction evidence="5">
        <text>[protein]-C-terminal S-[(2E,6E)-farnesyl]-L-cysteine + S-adenosyl-L-methionine = [protein]-C-terminal S-[(2E,6E)-farnesyl]-L-cysteine methyl ester + S-adenosyl-L-homocysteine</text>
        <dbReference type="Rhea" id="RHEA:21672"/>
        <dbReference type="Rhea" id="RHEA-COMP:12125"/>
        <dbReference type="Rhea" id="RHEA-COMP:12126"/>
        <dbReference type="ChEBI" id="CHEBI:57856"/>
        <dbReference type="ChEBI" id="CHEBI:59789"/>
        <dbReference type="ChEBI" id="CHEBI:90510"/>
        <dbReference type="ChEBI" id="CHEBI:90511"/>
        <dbReference type="EC" id="2.1.1.100"/>
    </reaction>
</comment>
<organism evidence="6 7">
    <name type="scientific">Rhizopogon vinicolor AM-OR11-026</name>
    <dbReference type="NCBI Taxonomy" id="1314800"/>
    <lineage>
        <taxon>Eukaryota</taxon>
        <taxon>Fungi</taxon>
        <taxon>Dikarya</taxon>
        <taxon>Basidiomycota</taxon>
        <taxon>Agaricomycotina</taxon>
        <taxon>Agaricomycetes</taxon>
        <taxon>Agaricomycetidae</taxon>
        <taxon>Boletales</taxon>
        <taxon>Suillineae</taxon>
        <taxon>Rhizopogonaceae</taxon>
        <taxon>Rhizopogon</taxon>
    </lineage>
</organism>
<comment type="similarity">
    <text evidence="5">Belongs to the class VI-like SAM-binding methyltransferase superfamily. Isoprenylcysteine carboxyl methyltransferase family.</text>
</comment>
<evidence type="ECO:0000313" key="6">
    <source>
        <dbReference type="EMBL" id="OAX30946.1"/>
    </source>
</evidence>
<keyword evidence="3 5" id="KW-1133">Transmembrane helix</keyword>
<sequence>MATVKVCLLVCATGAQFYALTPPNATPDSKERLKPTGMELTTTWLPLLMKSIPCACALAEILVAFATAHESAISKSITSLLVRTHSLPDFDLTVSTPALITGSFLCIIGTAIRSHCYRTLGRLFTFELSIRQGHELVTSGPYSIVRHPSYSAGWCFCLGIWLCHLHPWSWLVSCSGIFPSSDHTIKWLLGCIWVALCGFLYTFLRGRIQREEVMLEQHFGDKWRRYRKKVPYRLVPWLY</sequence>
<dbReference type="GO" id="GO:0004671">
    <property type="term" value="F:protein C-terminal S-isoprenylcysteine carboxyl O-methyltransferase activity"/>
    <property type="evidence" value="ECO:0007669"/>
    <property type="project" value="UniProtKB-EC"/>
</dbReference>
<evidence type="ECO:0000256" key="1">
    <source>
        <dbReference type="ARBA" id="ARBA00004141"/>
    </source>
</evidence>